<evidence type="ECO:0000313" key="1">
    <source>
        <dbReference type="EMBL" id="QJD87740.1"/>
    </source>
</evidence>
<dbReference type="Gene3D" id="1.10.3680.10">
    <property type="entry name" value="TerB-like"/>
    <property type="match status" value="1"/>
</dbReference>
<dbReference type="InterPro" id="IPR029024">
    <property type="entry name" value="TerB-like"/>
</dbReference>
<dbReference type="SUPFAM" id="SSF158682">
    <property type="entry name" value="TerB-like"/>
    <property type="match status" value="1"/>
</dbReference>
<protein>
    <submittedName>
        <fullName evidence="1">TerB family tellurite resistance protein</fullName>
    </submittedName>
</protein>
<dbReference type="AlphaFoldDB" id="A0A7Z2ZQ98"/>
<dbReference type="RefSeq" id="WP_169283982.1">
    <property type="nucleotide sequence ID" value="NZ_CP051680.1"/>
</dbReference>
<reference evidence="1 2" key="1">
    <citation type="submission" date="2020-04" db="EMBL/GenBank/DDBJ databases">
        <title>Genome sequencing of novel species.</title>
        <authorList>
            <person name="Heo J."/>
            <person name="Kim S.-J."/>
            <person name="Kim J.-S."/>
            <person name="Hong S.-B."/>
            <person name="Kwon S.-W."/>
        </authorList>
    </citation>
    <scope>NUCLEOTIDE SEQUENCE [LARGE SCALE GENOMIC DNA]</scope>
    <source>
        <strain evidence="1 2">MFER-1</strain>
    </source>
</reference>
<dbReference type="Proteomes" id="UP000502248">
    <property type="component" value="Chromosome"/>
</dbReference>
<evidence type="ECO:0000313" key="2">
    <source>
        <dbReference type="Proteomes" id="UP000502248"/>
    </source>
</evidence>
<gene>
    <name evidence="1" type="ORF">HH215_34145</name>
</gene>
<name>A0A7Z2ZQ98_9BACL</name>
<dbReference type="KEGG" id="cheb:HH215_34145"/>
<dbReference type="EMBL" id="CP051680">
    <property type="protein sequence ID" value="QJD87740.1"/>
    <property type="molecule type" value="Genomic_DNA"/>
</dbReference>
<sequence length="140" mass="16386">MFLHFLQSQEHKEAFLELARVVAKADGYVSGNEARNLRAFRIEMGMEEDAKQVTPFPSKRELSEIIGGIREEQIKNVFFAEILLLVFADGDYSDDEKEIVLEMKRLFGYSEEIYEKFKDWVIRQDQVKIEGMKLILDPTF</sequence>
<keyword evidence="2" id="KW-1185">Reference proteome</keyword>
<organism evidence="1 2">
    <name type="scientific">Cohnella herbarum</name>
    <dbReference type="NCBI Taxonomy" id="2728023"/>
    <lineage>
        <taxon>Bacteria</taxon>
        <taxon>Bacillati</taxon>
        <taxon>Bacillota</taxon>
        <taxon>Bacilli</taxon>
        <taxon>Bacillales</taxon>
        <taxon>Paenibacillaceae</taxon>
        <taxon>Cohnella</taxon>
    </lineage>
</organism>
<proteinExistence type="predicted"/>
<accession>A0A7Z2ZQ98</accession>